<dbReference type="InterPro" id="IPR036629">
    <property type="entry name" value="YjbJ_sf"/>
</dbReference>
<evidence type="ECO:0000259" key="3">
    <source>
        <dbReference type="Pfam" id="PF05532"/>
    </source>
</evidence>
<keyword evidence="2" id="KW-1133">Transmembrane helix</keyword>
<organism evidence="4 5">
    <name type="scientific">Methylobacterium isbiliense</name>
    <dbReference type="NCBI Taxonomy" id="315478"/>
    <lineage>
        <taxon>Bacteria</taxon>
        <taxon>Pseudomonadati</taxon>
        <taxon>Pseudomonadota</taxon>
        <taxon>Alphaproteobacteria</taxon>
        <taxon>Hyphomicrobiales</taxon>
        <taxon>Methylobacteriaceae</taxon>
        <taxon>Methylobacterium</taxon>
    </lineage>
</organism>
<dbReference type="PANTHER" id="PTHR34977:SF1">
    <property type="entry name" value="UPF0337 PROTEIN YJBJ"/>
    <property type="match status" value="1"/>
</dbReference>
<comment type="similarity">
    <text evidence="1">Belongs to the UPF0337 (CsbD) family.</text>
</comment>
<protein>
    <recommendedName>
        <fullName evidence="3">CsbD-like domain-containing protein</fullName>
    </recommendedName>
</protein>
<proteinExistence type="inferred from homology"/>
<keyword evidence="5" id="KW-1185">Reference proteome</keyword>
<gene>
    <name evidence="4" type="ORF">GMJLKIPL_0714</name>
</gene>
<dbReference type="Proteomes" id="UP001055153">
    <property type="component" value="Unassembled WGS sequence"/>
</dbReference>
<reference evidence="4" key="2">
    <citation type="submission" date="2021-08" db="EMBL/GenBank/DDBJ databases">
        <authorList>
            <person name="Tani A."/>
            <person name="Ola A."/>
            <person name="Ogura Y."/>
            <person name="Katsura K."/>
            <person name="Hayashi T."/>
        </authorList>
    </citation>
    <scope>NUCLEOTIDE SEQUENCE</scope>
    <source>
        <strain evidence="4">DSM 17168</strain>
    </source>
</reference>
<name>A0ABQ4SAJ1_9HYPH</name>
<evidence type="ECO:0000313" key="5">
    <source>
        <dbReference type="Proteomes" id="UP001055153"/>
    </source>
</evidence>
<dbReference type="Pfam" id="PF05532">
    <property type="entry name" value="CsbD"/>
    <property type="match status" value="1"/>
</dbReference>
<dbReference type="PANTHER" id="PTHR34977">
    <property type="entry name" value="UPF0337 PROTEIN YJBJ"/>
    <property type="match status" value="1"/>
</dbReference>
<dbReference type="SUPFAM" id="SSF69047">
    <property type="entry name" value="Hypothetical protein YjbJ"/>
    <property type="match status" value="1"/>
</dbReference>
<feature type="transmembrane region" description="Helical" evidence="2">
    <location>
        <begin position="91"/>
        <end position="110"/>
    </location>
</feature>
<keyword evidence="2" id="KW-0472">Membrane</keyword>
<evidence type="ECO:0000256" key="1">
    <source>
        <dbReference type="ARBA" id="ARBA00009129"/>
    </source>
</evidence>
<comment type="caution">
    <text evidence="4">The sequence shown here is derived from an EMBL/GenBank/DDBJ whole genome shotgun (WGS) entry which is preliminary data.</text>
</comment>
<accession>A0ABQ4SAJ1</accession>
<dbReference type="InterPro" id="IPR008462">
    <property type="entry name" value="CsbD"/>
</dbReference>
<sequence>MIDTDRITGAARELGGKVQGGIGDFVGSDRDSLEGRMREAQGRGEALYGQAKDAVRHATGEVADLAENVYAQAGDSVRQGRNAVSRQVEEAPLASLLIAGLVGYGLAVLIHGRR</sequence>
<dbReference type="Gene3D" id="1.10.1470.10">
    <property type="entry name" value="YjbJ"/>
    <property type="match status" value="1"/>
</dbReference>
<feature type="domain" description="CsbD-like" evidence="3">
    <location>
        <begin position="5"/>
        <end position="57"/>
    </location>
</feature>
<evidence type="ECO:0000256" key="2">
    <source>
        <dbReference type="SAM" id="Phobius"/>
    </source>
</evidence>
<dbReference type="EMBL" id="BPQQ01000008">
    <property type="protein sequence ID" value="GJD98802.1"/>
    <property type="molecule type" value="Genomic_DNA"/>
</dbReference>
<dbReference type="InterPro" id="IPR050423">
    <property type="entry name" value="UPF0337_stress_rsp"/>
</dbReference>
<dbReference type="RefSeq" id="WP_238233750.1">
    <property type="nucleotide sequence ID" value="NZ_BPQQ01000008.1"/>
</dbReference>
<keyword evidence="2" id="KW-0812">Transmembrane</keyword>
<evidence type="ECO:0000313" key="4">
    <source>
        <dbReference type="EMBL" id="GJD98802.1"/>
    </source>
</evidence>
<reference evidence="4" key="1">
    <citation type="journal article" date="2021" name="Front. Microbiol.">
        <title>Comprehensive Comparative Genomics and Phenotyping of Methylobacterium Species.</title>
        <authorList>
            <person name="Alessa O."/>
            <person name="Ogura Y."/>
            <person name="Fujitani Y."/>
            <person name="Takami H."/>
            <person name="Hayashi T."/>
            <person name="Sahin N."/>
            <person name="Tani A."/>
        </authorList>
    </citation>
    <scope>NUCLEOTIDE SEQUENCE</scope>
    <source>
        <strain evidence="4">DSM 17168</strain>
    </source>
</reference>